<sequence length="211" mass="22193">MSTPDDAADAPLLDALRQRDLVFVRTQDQRSVVVEHEGRRVLVACTDRAILADWWVQHAGPDAEAPSIAELPFRQLVGLWAAPDVDLLIDPDAGGGVVVPVGAARRHLGLGPVVAGRVGAGEGSAEPLPFVGFSGGRTGIRVPLVLLLSCVLLILIGLGSGSLWLLLVAVLGIGAAIALGHRAFGELRQARRATARLAESERLLKQERPGP</sequence>
<gene>
    <name evidence="2" type="ORF">ACFQDO_08595</name>
</gene>
<dbReference type="Proteomes" id="UP001596189">
    <property type="component" value="Unassembled WGS sequence"/>
</dbReference>
<evidence type="ECO:0000313" key="2">
    <source>
        <dbReference type="EMBL" id="MFC6007186.1"/>
    </source>
</evidence>
<keyword evidence="1" id="KW-0472">Membrane</keyword>
<feature type="transmembrane region" description="Helical" evidence="1">
    <location>
        <begin position="140"/>
        <end position="158"/>
    </location>
</feature>
<comment type="caution">
    <text evidence="2">The sequence shown here is derived from an EMBL/GenBank/DDBJ whole genome shotgun (WGS) entry which is preliminary data.</text>
</comment>
<proteinExistence type="predicted"/>
<evidence type="ECO:0000313" key="3">
    <source>
        <dbReference type="Proteomes" id="UP001596189"/>
    </source>
</evidence>
<reference evidence="3" key="1">
    <citation type="journal article" date="2019" name="Int. J. Syst. Evol. Microbiol.">
        <title>The Global Catalogue of Microorganisms (GCM) 10K type strain sequencing project: providing services to taxonomists for standard genome sequencing and annotation.</title>
        <authorList>
            <consortium name="The Broad Institute Genomics Platform"/>
            <consortium name="The Broad Institute Genome Sequencing Center for Infectious Disease"/>
            <person name="Wu L."/>
            <person name="Ma J."/>
        </authorList>
    </citation>
    <scope>NUCLEOTIDE SEQUENCE [LARGE SCALE GENOMIC DNA]</scope>
    <source>
        <strain evidence="3">KACC 14249</strain>
    </source>
</reference>
<dbReference type="RefSeq" id="WP_345715992.1">
    <property type="nucleotide sequence ID" value="NZ_BAABFP010000004.1"/>
</dbReference>
<protein>
    <recommendedName>
        <fullName evidence="4">DUF2750 domain-containing protein</fullName>
    </recommendedName>
</protein>
<evidence type="ECO:0008006" key="4">
    <source>
        <dbReference type="Google" id="ProtNLM"/>
    </source>
</evidence>
<accession>A0ABW1JDP8</accession>
<keyword evidence="1" id="KW-0812">Transmembrane</keyword>
<dbReference type="EMBL" id="JBHSRD010000003">
    <property type="protein sequence ID" value="MFC6007186.1"/>
    <property type="molecule type" value="Genomic_DNA"/>
</dbReference>
<organism evidence="2 3">
    <name type="scientific">Angustibacter luteus</name>
    <dbReference type="NCBI Taxonomy" id="658456"/>
    <lineage>
        <taxon>Bacteria</taxon>
        <taxon>Bacillati</taxon>
        <taxon>Actinomycetota</taxon>
        <taxon>Actinomycetes</taxon>
        <taxon>Kineosporiales</taxon>
        <taxon>Kineosporiaceae</taxon>
    </lineage>
</organism>
<feature type="transmembrane region" description="Helical" evidence="1">
    <location>
        <begin position="164"/>
        <end position="184"/>
    </location>
</feature>
<evidence type="ECO:0000256" key="1">
    <source>
        <dbReference type="SAM" id="Phobius"/>
    </source>
</evidence>
<keyword evidence="3" id="KW-1185">Reference proteome</keyword>
<keyword evidence="1" id="KW-1133">Transmembrane helix</keyword>
<name>A0ABW1JDP8_9ACTN</name>